<reference evidence="1" key="1">
    <citation type="submission" date="2021-02" db="EMBL/GenBank/DDBJ databases">
        <authorList>
            <person name="Nowell W R."/>
        </authorList>
    </citation>
    <scope>NUCLEOTIDE SEQUENCE</scope>
</reference>
<dbReference type="EMBL" id="CAJOBE010051822">
    <property type="protein sequence ID" value="CAF4359789.1"/>
    <property type="molecule type" value="Genomic_DNA"/>
</dbReference>
<feature type="non-terminal residue" evidence="1">
    <location>
        <position position="57"/>
    </location>
</feature>
<evidence type="ECO:0000313" key="2">
    <source>
        <dbReference type="Proteomes" id="UP000663874"/>
    </source>
</evidence>
<accession>A0A820LMJ5</accession>
<organism evidence="1 2">
    <name type="scientific">Rotaria sordida</name>
    <dbReference type="NCBI Taxonomy" id="392033"/>
    <lineage>
        <taxon>Eukaryota</taxon>
        <taxon>Metazoa</taxon>
        <taxon>Spiralia</taxon>
        <taxon>Gnathifera</taxon>
        <taxon>Rotifera</taxon>
        <taxon>Eurotatoria</taxon>
        <taxon>Bdelloidea</taxon>
        <taxon>Philodinida</taxon>
        <taxon>Philodinidae</taxon>
        <taxon>Rotaria</taxon>
    </lineage>
</organism>
<proteinExistence type="predicted"/>
<sequence length="57" mass="6725">MSIDSSIETILVIDLPMRKNSICYLHLIKILFVKKFAMKMCLKNEINLNEQLKFSHK</sequence>
<name>A0A820LMJ5_9BILA</name>
<comment type="caution">
    <text evidence="1">The sequence shown here is derived from an EMBL/GenBank/DDBJ whole genome shotgun (WGS) entry which is preliminary data.</text>
</comment>
<dbReference type="AlphaFoldDB" id="A0A820LMJ5"/>
<dbReference type="Proteomes" id="UP000663874">
    <property type="component" value="Unassembled WGS sequence"/>
</dbReference>
<gene>
    <name evidence="1" type="ORF">FNK824_LOCUS42630</name>
</gene>
<protein>
    <submittedName>
        <fullName evidence="1">Uncharacterized protein</fullName>
    </submittedName>
</protein>
<evidence type="ECO:0000313" key="1">
    <source>
        <dbReference type="EMBL" id="CAF4359789.1"/>
    </source>
</evidence>